<feature type="transmembrane region" description="Helical" evidence="1">
    <location>
        <begin position="109"/>
        <end position="125"/>
    </location>
</feature>
<keyword evidence="1" id="KW-1133">Transmembrane helix</keyword>
<feature type="transmembrane region" description="Helical" evidence="1">
    <location>
        <begin position="57"/>
        <end position="78"/>
    </location>
</feature>
<proteinExistence type="predicted"/>
<evidence type="ECO:0000313" key="2">
    <source>
        <dbReference type="EMBL" id="MCD9641993.1"/>
    </source>
</evidence>
<sequence length="152" mass="17142">MTDTASLKITSSRTSSESLQVGLALFLNYKGTPEERNVPMLCPKMLVRALAMILKNLYSFMTSFLFGFYDMYVVLELFSKVSLKCKKFNTFIKSSNDCLIPPKAMVKSVWILYLIPIIVMALSTPSSENGVYSHSFPSHIAAAILHIECWLR</sequence>
<comment type="caution">
    <text evidence="2">The sequence shown here is derived from an EMBL/GenBank/DDBJ whole genome shotgun (WGS) entry which is preliminary data.</text>
</comment>
<keyword evidence="1" id="KW-0472">Membrane</keyword>
<keyword evidence="3" id="KW-1185">Reference proteome</keyword>
<evidence type="ECO:0000313" key="3">
    <source>
        <dbReference type="Proteomes" id="UP000823775"/>
    </source>
</evidence>
<gene>
    <name evidence="2" type="ORF">HAX54_028579</name>
</gene>
<dbReference type="Proteomes" id="UP000823775">
    <property type="component" value="Unassembled WGS sequence"/>
</dbReference>
<reference evidence="2 3" key="1">
    <citation type="journal article" date="2021" name="BMC Genomics">
        <title>Datura genome reveals duplications of psychoactive alkaloid biosynthetic genes and high mutation rate following tissue culture.</title>
        <authorList>
            <person name="Rajewski A."/>
            <person name="Carter-House D."/>
            <person name="Stajich J."/>
            <person name="Litt A."/>
        </authorList>
    </citation>
    <scope>NUCLEOTIDE SEQUENCE [LARGE SCALE GENOMIC DNA]</scope>
    <source>
        <strain evidence="2">AR-01</strain>
    </source>
</reference>
<organism evidence="2 3">
    <name type="scientific">Datura stramonium</name>
    <name type="common">Jimsonweed</name>
    <name type="synonym">Common thornapple</name>
    <dbReference type="NCBI Taxonomy" id="4076"/>
    <lineage>
        <taxon>Eukaryota</taxon>
        <taxon>Viridiplantae</taxon>
        <taxon>Streptophyta</taxon>
        <taxon>Embryophyta</taxon>
        <taxon>Tracheophyta</taxon>
        <taxon>Spermatophyta</taxon>
        <taxon>Magnoliopsida</taxon>
        <taxon>eudicotyledons</taxon>
        <taxon>Gunneridae</taxon>
        <taxon>Pentapetalae</taxon>
        <taxon>asterids</taxon>
        <taxon>lamiids</taxon>
        <taxon>Solanales</taxon>
        <taxon>Solanaceae</taxon>
        <taxon>Solanoideae</taxon>
        <taxon>Datureae</taxon>
        <taxon>Datura</taxon>
    </lineage>
</organism>
<accession>A0ABS8V6Y1</accession>
<dbReference type="EMBL" id="JACEIK010003510">
    <property type="protein sequence ID" value="MCD9641993.1"/>
    <property type="molecule type" value="Genomic_DNA"/>
</dbReference>
<keyword evidence="1" id="KW-0812">Transmembrane</keyword>
<name>A0ABS8V6Y1_DATST</name>
<protein>
    <submittedName>
        <fullName evidence="2">Uncharacterized protein</fullName>
    </submittedName>
</protein>
<evidence type="ECO:0000256" key="1">
    <source>
        <dbReference type="SAM" id="Phobius"/>
    </source>
</evidence>